<comment type="caution">
    <text evidence="3">The sequence shown here is derived from an EMBL/GenBank/DDBJ whole genome shotgun (WGS) entry which is preliminary data.</text>
</comment>
<dbReference type="OrthoDB" id="9799097at2"/>
<dbReference type="GO" id="GO:0015643">
    <property type="term" value="F:toxic substance binding"/>
    <property type="evidence" value="ECO:0007669"/>
    <property type="project" value="InterPro"/>
</dbReference>
<dbReference type="InterPro" id="IPR007337">
    <property type="entry name" value="RelB/DinJ"/>
</dbReference>
<sequence>MNVTTNSKEVVRARIDKDLKKEASTILANMGLTISDYVRIALTKVVNERGVPFDMHIPNQLTIETLNKSEKGEDLYIAKDMEDLFNDLGI</sequence>
<dbReference type="Proteomes" id="UP000009017">
    <property type="component" value="Unassembled WGS sequence"/>
</dbReference>
<dbReference type="GO" id="GO:0044010">
    <property type="term" value="P:single-species biofilm formation"/>
    <property type="evidence" value="ECO:0007669"/>
    <property type="project" value="InterPro"/>
</dbReference>
<dbReference type="RefSeq" id="WP_007478097.1">
    <property type="nucleotide sequence ID" value="NZ_JH725087.1"/>
</dbReference>
<name>J0ZIJ4_9HYPH</name>
<keyword evidence="4" id="KW-1185">Reference proteome</keyword>
<dbReference type="GO" id="GO:0006355">
    <property type="term" value="P:regulation of DNA-templated transcription"/>
    <property type="evidence" value="ECO:0007669"/>
    <property type="project" value="InterPro"/>
</dbReference>
<dbReference type="Pfam" id="PF04221">
    <property type="entry name" value="RelB"/>
    <property type="match status" value="1"/>
</dbReference>
<dbReference type="InterPro" id="IPR026262">
    <property type="entry name" value="DinJ"/>
</dbReference>
<dbReference type="HOGENOM" id="CLU_154558_12_2_5"/>
<dbReference type="PATRIC" id="fig|1094557.3.peg.1334"/>
<proteinExistence type="inferred from homology"/>
<dbReference type="PIRSF" id="PIRSF003108">
    <property type="entry name" value="DinJ"/>
    <property type="match status" value="1"/>
</dbReference>
<dbReference type="Gene3D" id="1.10.1220.10">
    <property type="entry name" value="Met repressor-like"/>
    <property type="match status" value="1"/>
</dbReference>
<comment type="similarity">
    <text evidence="1">Belongs to the RelB/DinJ antitoxin family.</text>
</comment>
<dbReference type="AlphaFoldDB" id="J0ZIJ4"/>
<dbReference type="PANTHER" id="PTHR38781">
    <property type="entry name" value="ANTITOXIN DINJ-RELATED"/>
    <property type="match status" value="1"/>
</dbReference>
<evidence type="ECO:0000313" key="4">
    <source>
        <dbReference type="Proteomes" id="UP000009017"/>
    </source>
</evidence>
<organism evidence="3 4">
    <name type="scientific">Bartonella melophagi K-2C</name>
    <dbReference type="NCBI Taxonomy" id="1094557"/>
    <lineage>
        <taxon>Bacteria</taxon>
        <taxon>Pseudomonadati</taxon>
        <taxon>Pseudomonadota</taxon>
        <taxon>Alphaproteobacteria</taxon>
        <taxon>Hyphomicrobiales</taxon>
        <taxon>Bartonellaceae</taxon>
        <taxon>Bartonella</taxon>
    </lineage>
</organism>
<dbReference type="EMBL" id="AIMA01000035">
    <property type="protein sequence ID" value="EJF88028.1"/>
    <property type="molecule type" value="Genomic_DNA"/>
</dbReference>
<dbReference type="GO" id="GO:0000987">
    <property type="term" value="F:cis-regulatory region sequence-specific DNA binding"/>
    <property type="evidence" value="ECO:0007669"/>
    <property type="project" value="InterPro"/>
</dbReference>
<reference evidence="3 4" key="1">
    <citation type="submission" date="2012-03" db="EMBL/GenBank/DDBJ databases">
        <title>The Genome Sequence of Bartonella melophagi K-2C.</title>
        <authorList>
            <consortium name="The Broad Institute Genome Sequencing Platform"/>
            <consortium name="The Broad Institute Genome Sequencing Center for Infectious Disease"/>
            <person name="Feldgarden M."/>
            <person name="Kirby J."/>
            <person name="Kosoy M."/>
            <person name="Birtles R."/>
            <person name="Probert W.S."/>
            <person name="Chiaraviglio L."/>
            <person name="Young S.K."/>
            <person name="Zeng Q."/>
            <person name="Gargeya S."/>
            <person name="Fitzgerald M."/>
            <person name="Haas B."/>
            <person name="Abouelleil A."/>
            <person name="Alvarado L."/>
            <person name="Arachchi H.M."/>
            <person name="Berlin A."/>
            <person name="Chapman S.B."/>
            <person name="Gearin G."/>
            <person name="Goldberg J."/>
            <person name="Griggs A."/>
            <person name="Gujja S."/>
            <person name="Hansen M."/>
            <person name="Heiman D."/>
            <person name="Howarth C."/>
            <person name="Larimer J."/>
            <person name="Lui A."/>
            <person name="MacDonald P.J.P."/>
            <person name="McCowen C."/>
            <person name="Montmayeur A."/>
            <person name="Murphy C."/>
            <person name="Neiman D."/>
            <person name="Pearson M."/>
            <person name="Priest M."/>
            <person name="Roberts A."/>
            <person name="Saif S."/>
            <person name="Shea T."/>
            <person name="Sisk P."/>
            <person name="Stolte C."/>
            <person name="Sykes S."/>
            <person name="Wortman J."/>
            <person name="Nusbaum C."/>
            <person name="Birren B."/>
        </authorList>
    </citation>
    <scope>NUCLEOTIDE SEQUENCE [LARGE SCALE GENOMIC DNA]</scope>
    <source>
        <strain evidence="3 4">K-2C</strain>
    </source>
</reference>
<evidence type="ECO:0000256" key="1">
    <source>
        <dbReference type="ARBA" id="ARBA00010562"/>
    </source>
</evidence>
<protein>
    <submittedName>
        <fullName evidence="3">RelB/DinJ family addiction module antitoxin</fullName>
    </submittedName>
</protein>
<accession>J0ZIJ4</accession>
<keyword evidence="2" id="KW-1277">Toxin-antitoxin system</keyword>
<dbReference type="NCBIfam" id="TIGR02384">
    <property type="entry name" value="RelB_DinJ"/>
    <property type="match status" value="1"/>
</dbReference>
<dbReference type="PANTHER" id="PTHR38781:SF1">
    <property type="entry name" value="ANTITOXIN DINJ-RELATED"/>
    <property type="match status" value="1"/>
</dbReference>
<dbReference type="GO" id="GO:0006351">
    <property type="term" value="P:DNA-templated transcription"/>
    <property type="evidence" value="ECO:0007669"/>
    <property type="project" value="TreeGrafter"/>
</dbReference>
<gene>
    <name evidence="3" type="ORF">ME3_01300</name>
</gene>
<dbReference type="InterPro" id="IPR013321">
    <property type="entry name" value="Arc_rbn_hlx_hlx"/>
</dbReference>
<evidence type="ECO:0000313" key="3">
    <source>
        <dbReference type="EMBL" id="EJF88028.1"/>
    </source>
</evidence>
<evidence type="ECO:0000256" key="2">
    <source>
        <dbReference type="ARBA" id="ARBA00022649"/>
    </source>
</evidence>
<dbReference type="eggNOG" id="COG3077">
    <property type="taxonomic scope" value="Bacteria"/>
</dbReference>